<dbReference type="InterPro" id="IPR011701">
    <property type="entry name" value="MFS"/>
</dbReference>
<feature type="transmembrane region" description="Helical" evidence="6">
    <location>
        <begin position="9"/>
        <end position="27"/>
    </location>
</feature>
<reference evidence="8 9" key="1">
    <citation type="submission" date="2009-01" db="EMBL/GenBank/DDBJ databases">
        <authorList>
            <person name="Fulton L."/>
            <person name="Clifton S."/>
            <person name="Fulton B."/>
            <person name="Xu J."/>
            <person name="Minx P."/>
            <person name="Pepin K.H."/>
            <person name="Johnson M."/>
            <person name="Bhonagiri V."/>
            <person name="Nash W.E."/>
            <person name="Mardis E.R."/>
            <person name="Wilson R.K."/>
        </authorList>
    </citation>
    <scope>NUCLEOTIDE SEQUENCE [LARGE SCALE GENOMIC DNA]</scope>
    <source>
        <strain evidence="9">DSM 10507 / JCM 14656 / S5a33</strain>
    </source>
</reference>
<protein>
    <recommendedName>
        <fullName evidence="7">Major facilitator superfamily (MFS) profile domain-containing protein</fullName>
    </recommendedName>
</protein>
<evidence type="ECO:0000256" key="4">
    <source>
        <dbReference type="ARBA" id="ARBA00022989"/>
    </source>
</evidence>
<feature type="transmembrane region" description="Helical" evidence="6">
    <location>
        <begin position="162"/>
        <end position="180"/>
    </location>
</feature>
<keyword evidence="2" id="KW-0813">Transport</keyword>
<dbReference type="Proteomes" id="UP000003100">
    <property type="component" value="Unassembled WGS sequence"/>
</dbReference>
<evidence type="ECO:0000256" key="5">
    <source>
        <dbReference type="ARBA" id="ARBA00023136"/>
    </source>
</evidence>
<name>C0CSP0_BLAHS</name>
<feature type="transmembrane region" description="Helical" evidence="6">
    <location>
        <begin position="67"/>
        <end position="86"/>
    </location>
</feature>
<dbReference type="AlphaFoldDB" id="C0CSP0"/>
<feature type="domain" description="Major facilitator superfamily (MFS) profile" evidence="7">
    <location>
        <begin position="1"/>
        <end position="234"/>
    </location>
</feature>
<feature type="transmembrane region" description="Helical" evidence="6">
    <location>
        <begin position="200"/>
        <end position="218"/>
    </location>
</feature>
<keyword evidence="4 6" id="KW-1133">Transmembrane helix</keyword>
<evidence type="ECO:0000256" key="6">
    <source>
        <dbReference type="SAM" id="Phobius"/>
    </source>
</evidence>
<reference evidence="8 9" key="2">
    <citation type="submission" date="2009-02" db="EMBL/GenBank/DDBJ databases">
        <title>Draft genome sequence of Blautia hydrogenotrophica DSM 10507 (Ruminococcus hydrogenotrophicus DSM 10507).</title>
        <authorList>
            <person name="Sudarsanam P."/>
            <person name="Ley R."/>
            <person name="Guruge J."/>
            <person name="Turnbaugh P.J."/>
            <person name="Mahowald M."/>
            <person name="Liep D."/>
            <person name="Gordon J."/>
        </authorList>
    </citation>
    <scope>NUCLEOTIDE SEQUENCE [LARGE SCALE GENOMIC DNA]</scope>
    <source>
        <strain evidence="9">DSM 10507 / JCM 14656 / S5a33</strain>
    </source>
</reference>
<evidence type="ECO:0000256" key="3">
    <source>
        <dbReference type="ARBA" id="ARBA00022692"/>
    </source>
</evidence>
<dbReference type="InterPro" id="IPR036259">
    <property type="entry name" value="MFS_trans_sf"/>
</dbReference>
<evidence type="ECO:0000313" key="9">
    <source>
        <dbReference type="Proteomes" id="UP000003100"/>
    </source>
</evidence>
<feature type="non-terminal residue" evidence="8">
    <location>
        <position position="234"/>
    </location>
</feature>
<accession>C0CSP0</accession>
<keyword evidence="5 6" id="KW-0472">Membrane</keyword>
<dbReference type="InterPro" id="IPR050327">
    <property type="entry name" value="Proton-linked_MCT"/>
</dbReference>
<proteinExistence type="predicted"/>
<organism evidence="8 9">
    <name type="scientific">Blautia hydrogenotrophica (strain DSM 10507 / JCM 14656 / S5a33)</name>
    <name type="common">Ruminococcus hydrogenotrophicus</name>
    <dbReference type="NCBI Taxonomy" id="476272"/>
    <lineage>
        <taxon>Bacteria</taxon>
        <taxon>Bacillati</taxon>
        <taxon>Bacillota</taxon>
        <taxon>Clostridia</taxon>
        <taxon>Lachnospirales</taxon>
        <taxon>Lachnospiraceae</taxon>
        <taxon>Blautia</taxon>
    </lineage>
</organism>
<feature type="non-terminal residue" evidence="8">
    <location>
        <position position="1"/>
    </location>
</feature>
<evidence type="ECO:0000259" key="7">
    <source>
        <dbReference type="PROSITE" id="PS50850"/>
    </source>
</evidence>
<dbReference type="PROSITE" id="PS50850">
    <property type="entry name" value="MFS"/>
    <property type="match status" value="1"/>
</dbReference>
<dbReference type="InterPro" id="IPR020846">
    <property type="entry name" value="MFS_dom"/>
</dbReference>
<keyword evidence="9" id="KW-1185">Reference proteome</keyword>
<comment type="subcellular location">
    <subcellularLocation>
        <location evidence="1">Cell membrane</location>
        <topology evidence="1">Multi-pass membrane protein</topology>
    </subcellularLocation>
</comment>
<keyword evidence="3 6" id="KW-0812">Transmembrane</keyword>
<dbReference type="EMBL" id="ACBZ01000221">
    <property type="protein sequence ID" value="EEG47216.1"/>
    <property type="molecule type" value="Genomic_DNA"/>
</dbReference>
<dbReference type="eggNOG" id="COG2271">
    <property type="taxonomic scope" value="Bacteria"/>
</dbReference>
<feature type="transmembrane region" description="Helical" evidence="6">
    <location>
        <begin position="33"/>
        <end position="55"/>
    </location>
</feature>
<dbReference type="SUPFAM" id="SSF103473">
    <property type="entry name" value="MFS general substrate transporter"/>
    <property type="match status" value="1"/>
</dbReference>
<dbReference type="GO" id="GO:0022857">
    <property type="term" value="F:transmembrane transporter activity"/>
    <property type="evidence" value="ECO:0007669"/>
    <property type="project" value="InterPro"/>
</dbReference>
<sequence length="234" mass="25456">FTKFPPKRVTIFGGLLMVLCWLGLSVANNIYLFYVLGLLIGTGSSLTGMVCVSILMNNWFVERKGTAMGIALTGTGIGSMIFNPVASKLIVECGYQAAYRWLGLICILALLPYMLLFRYQPSEIGASPLGAENQSREKESKKEAPLVITGLTRAEAMKRPEFYGICFIAFALSGACQGLYQHMTAYFTDIGYEQVRAASFIGIVGFTLAVGKIGAGWLTDKIGLQKCYILLVGL</sequence>
<dbReference type="GO" id="GO:0005886">
    <property type="term" value="C:plasma membrane"/>
    <property type="evidence" value="ECO:0007669"/>
    <property type="project" value="UniProtKB-SubCell"/>
</dbReference>
<comment type="caution">
    <text evidence="8">The sequence shown here is derived from an EMBL/GenBank/DDBJ whole genome shotgun (WGS) entry which is preliminary data.</text>
</comment>
<feature type="transmembrane region" description="Helical" evidence="6">
    <location>
        <begin position="98"/>
        <end position="117"/>
    </location>
</feature>
<evidence type="ECO:0000256" key="2">
    <source>
        <dbReference type="ARBA" id="ARBA00022448"/>
    </source>
</evidence>
<dbReference type="Gene3D" id="1.20.1250.20">
    <property type="entry name" value="MFS general substrate transporter like domains"/>
    <property type="match status" value="1"/>
</dbReference>
<gene>
    <name evidence="8" type="ORF">RUMHYD_03909</name>
</gene>
<evidence type="ECO:0000313" key="8">
    <source>
        <dbReference type="EMBL" id="EEG47216.1"/>
    </source>
</evidence>
<dbReference type="Pfam" id="PF07690">
    <property type="entry name" value="MFS_1"/>
    <property type="match status" value="1"/>
</dbReference>
<evidence type="ECO:0000256" key="1">
    <source>
        <dbReference type="ARBA" id="ARBA00004651"/>
    </source>
</evidence>
<dbReference type="PANTHER" id="PTHR11360">
    <property type="entry name" value="MONOCARBOXYLATE TRANSPORTER"/>
    <property type="match status" value="1"/>
</dbReference>